<gene>
    <name evidence="2" type="primary">Vigan.09G117600</name>
    <name evidence="2" type="ORF">VIGAN_09117600</name>
</gene>
<protein>
    <submittedName>
        <fullName evidence="2">Uncharacterized protein</fullName>
    </submittedName>
</protein>
<sequence>MSTHGGSYSMRSKASFENEAKATVKESGGGGSGGKSGKTMSSNSKENLFICFLVTLWYSSNIGVQTNLFRQ</sequence>
<accession>A0A0S3SXS5</accession>
<proteinExistence type="predicted"/>
<organism evidence="2 3">
    <name type="scientific">Vigna angularis var. angularis</name>
    <dbReference type="NCBI Taxonomy" id="157739"/>
    <lineage>
        <taxon>Eukaryota</taxon>
        <taxon>Viridiplantae</taxon>
        <taxon>Streptophyta</taxon>
        <taxon>Embryophyta</taxon>
        <taxon>Tracheophyta</taxon>
        <taxon>Spermatophyta</taxon>
        <taxon>Magnoliopsida</taxon>
        <taxon>eudicotyledons</taxon>
        <taxon>Gunneridae</taxon>
        <taxon>Pentapetalae</taxon>
        <taxon>rosids</taxon>
        <taxon>fabids</taxon>
        <taxon>Fabales</taxon>
        <taxon>Fabaceae</taxon>
        <taxon>Papilionoideae</taxon>
        <taxon>50 kb inversion clade</taxon>
        <taxon>NPAAA clade</taxon>
        <taxon>indigoferoid/millettioid clade</taxon>
        <taxon>Phaseoleae</taxon>
        <taxon>Vigna</taxon>
    </lineage>
</organism>
<dbReference type="Proteomes" id="UP000291084">
    <property type="component" value="Chromosome 9"/>
</dbReference>
<dbReference type="EMBL" id="AP015042">
    <property type="protein sequence ID" value="BAT97661.1"/>
    <property type="molecule type" value="Genomic_DNA"/>
</dbReference>
<feature type="region of interest" description="Disordered" evidence="1">
    <location>
        <begin position="19"/>
        <end position="41"/>
    </location>
</feature>
<keyword evidence="3" id="KW-1185">Reference proteome</keyword>
<feature type="compositionally biased region" description="Gly residues" evidence="1">
    <location>
        <begin position="27"/>
        <end position="36"/>
    </location>
</feature>
<evidence type="ECO:0000313" key="2">
    <source>
        <dbReference type="EMBL" id="BAT97661.1"/>
    </source>
</evidence>
<reference evidence="2 3" key="1">
    <citation type="journal article" date="2015" name="Sci. Rep.">
        <title>The power of single molecule real-time sequencing technology in the de novo assembly of a eukaryotic genome.</title>
        <authorList>
            <person name="Sakai H."/>
            <person name="Naito K."/>
            <person name="Ogiso-Tanaka E."/>
            <person name="Takahashi Y."/>
            <person name="Iseki K."/>
            <person name="Muto C."/>
            <person name="Satou K."/>
            <person name="Teruya K."/>
            <person name="Shiroma A."/>
            <person name="Shimoji M."/>
            <person name="Hirano T."/>
            <person name="Itoh T."/>
            <person name="Kaga A."/>
            <person name="Tomooka N."/>
        </authorList>
    </citation>
    <scope>NUCLEOTIDE SEQUENCE [LARGE SCALE GENOMIC DNA]</scope>
    <source>
        <strain evidence="3">cv. Shumari</strain>
    </source>
</reference>
<dbReference type="AlphaFoldDB" id="A0A0S3SXS5"/>
<evidence type="ECO:0000256" key="1">
    <source>
        <dbReference type="SAM" id="MobiDB-lite"/>
    </source>
</evidence>
<name>A0A0S3SXS5_PHAAN</name>
<evidence type="ECO:0000313" key="3">
    <source>
        <dbReference type="Proteomes" id="UP000291084"/>
    </source>
</evidence>